<keyword evidence="5 9" id="KW-0342">GTP-binding</keyword>
<evidence type="ECO:0000256" key="7">
    <source>
        <dbReference type="ARBA" id="ARBA00023170"/>
    </source>
</evidence>
<dbReference type="InterPro" id="IPR003593">
    <property type="entry name" value="AAA+_ATPase"/>
</dbReference>
<dbReference type="PANTHER" id="PTHR43134:SF1">
    <property type="entry name" value="SIGNAL RECOGNITION PARTICLE RECEPTOR SUBUNIT ALPHA"/>
    <property type="match status" value="1"/>
</dbReference>
<evidence type="ECO:0000313" key="12">
    <source>
        <dbReference type="EMBL" id="AEN99102.1"/>
    </source>
</evidence>
<keyword evidence="12" id="KW-0131">Cell cycle</keyword>
<dbReference type="eggNOG" id="COG0552">
    <property type="taxonomic scope" value="Bacteria"/>
</dbReference>
<feature type="domain" description="SRP54-type proteins GTP-binding" evidence="11">
    <location>
        <begin position="361"/>
        <end position="374"/>
    </location>
</feature>
<feature type="compositionally biased region" description="Basic and acidic residues" evidence="10">
    <location>
        <begin position="17"/>
        <end position="28"/>
    </location>
</feature>
<dbReference type="SUPFAM" id="SSF47364">
    <property type="entry name" value="Domain of the SRP/SRP receptor G-proteins"/>
    <property type="match status" value="1"/>
</dbReference>
<evidence type="ECO:0000256" key="6">
    <source>
        <dbReference type="ARBA" id="ARBA00023136"/>
    </source>
</evidence>
<proteinExistence type="inferred from homology"/>
<organism evidence="12 13">
    <name type="scientific">Fructilactobacillus sanfranciscensis (strain TMW 1.1304)</name>
    <name type="common">Lactobacillus sanfranciscensis</name>
    <dbReference type="NCBI Taxonomy" id="714313"/>
    <lineage>
        <taxon>Bacteria</taxon>
        <taxon>Bacillati</taxon>
        <taxon>Bacillota</taxon>
        <taxon>Bacilli</taxon>
        <taxon>Lactobacillales</taxon>
        <taxon>Lactobacillaceae</taxon>
        <taxon>Fructilactobacillus</taxon>
    </lineage>
</organism>
<keyword evidence="7 9" id="KW-0675">Receptor</keyword>
<keyword evidence="6 9" id="KW-0472">Membrane</keyword>
<dbReference type="InterPro" id="IPR000897">
    <property type="entry name" value="SRP54_GTPase_dom"/>
</dbReference>
<gene>
    <name evidence="9 12" type="primary">ftsY</name>
    <name evidence="12" type="ordered locus">LSA_06790</name>
</gene>
<dbReference type="SMART" id="SM00382">
    <property type="entry name" value="AAA"/>
    <property type="match status" value="1"/>
</dbReference>
<dbReference type="SMART" id="SM00962">
    <property type="entry name" value="SRP54"/>
    <property type="match status" value="1"/>
</dbReference>
<keyword evidence="1 9" id="KW-1003">Cell membrane</keyword>
<evidence type="ECO:0000256" key="4">
    <source>
        <dbReference type="ARBA" id="ARBA00022801"/>
    </source>
</evidence>
<comment type="catalytic activity">
    <reaction evidence="8 9">
        <text>GTP + H2O = GDP + phosphate + H(+)</text>
        <dbReference type="Rhea" id="RHEA:19669"/>
        <dbReference type="ChEBI" id="CHEBI:15377"/>
        <dbReference type="ChEBI" id="CHEBI:15378"/>
        <dbReference type="ChEBI" id="CHEBI:37565"/>
        <dbReference type="ChEBI" id="CHEBI:43474"/>
        <dbReference type="ChEBI" id="CHEBI:58189"/>
        <dbReference type="EC" id="3.6.5.4"/>
    </reaction>
</comment>
<feature type="region of interest" description="Disordered" evidence="10">
    <location>
        <begin position="1"/>
        <end position="92"/>
    </location>
</feature>
<dbReference type="PROSITE" id="PS00300">
    <property type="entry name" value="SRP54"/>
    <property type="match status" value="1"/>
</dbReference>
<dbReference type="RefSeq" id="WP_014081960.1">
    <property type="nucleotide sequence ID" value="NC_015978.1"/>
</dbReference>
<dbReference type="GO" id="GO:0005886">
    <property type="term" value="C:plasma membrane"/>
    <property type="evidence" value="ECO:0007669"/>
    <property type="project" value="UniProtKB-SubCell"/>
</dbReference>
<dbReference type="GO" id="GO:0005047">
    <property type="term" value="F:signal recognition particle binding"/>
    <property type="evidence" value="ECO:0007669"/>
    <property type="project" value="TreeGrafter"/>
</dbReference>
<dbReference type="InterPro" id="IPR013822">
    <property type="entry name" value="Signal_recog_particl_SRP54_hlx"/>
</dbReference>
<dbReference type="Proteomes" id="UP000001285">
    <property type="component" value="Chromosome"/>
</dbReference>
<evidence type="ECO:0000256" key="8">
    <source>
        <dbReference type="ARBA" id="ARBA00048027"/>
    </source>
</evidence>
<evidence type="ECO:0000256" key="10">
    <source>
        <dbReference type="SAM" id="MobiDB-lite"/>
    </source>
</evidence>
<dbReference type="GO" id="GO:0051301">
    <property type="term" value="P:cell division"/>
    <property type="evidence" value="ECO:0007669"/>
    <property type="project" value="UniProtKB-KW"/>
</dbReference>
<dbReference type="Gene3D" id="3.40.50.300">
    <property type="entry name" value="P-loop containing nucleotide triphosphate hydrolases"/>
    <property type="match status" value="1"/>
</dbReference>
<dbReference type="AlphaFoldDB" id="G2KTJ9"/>
<feature type="binding site" evidence="9">
    <location>
        <begin position="194"/>
        <end position="201"/>
    </location>
    <ligand>
        <name>GTP</name>
        <dbReference type="ChEBI" id="CHEBI:37565"/>
    </ligand>
</feature>
<evidence type="ECO:0000256" key="9">
    <source>
        <dbReference type="HAMAP-Rule" id="MF_00920"/>
    </source>
</evidence>
<protein>
    <recommendedName>
        <fullName evidence="9">Signal recognition particle receptor FtsY</fullName>
        <shortName evidence="9">SRP receptor</shortName>
        <ecNumber evidence="9">3.6.5.4</ecNumber>
    </recommendedName>
</protein>
<dbReference type="PANTHER" id="PTHR43134">
    <property type="entry name" value="SIGNAL RECOGNITION PARTICLE RECEPTOR SUBUNIT ALPHA"/>
    <property type="match status" value="1"/>
</dbReference>
<dbReference type="GO" id="GO:0005737">
    <property type="term" value="C:cytoplasm"/>
    <property type="evidence" value="ECO:0007669"/>
    <property type="project" value="UniProtKB-SubCell"/>
</dbReference>
<dbReference type="EC" id="3.6.5.4" evidence="9"/>
<dbReference type="STRING" id="714313.LSA_06790"/>
<feature type="compositionally biased region" description="Basic and acidic residues" evidence="10">
    <location>
        <begin position="71"/>
        <end position="82"/>
    </location>
</feature>
<feature type="compositionally biased region" description="Basic and acidic residues" evidence="10">
    <location>
        <begin position="39"/>
        <end position="63"/>
    </location>
</feature>
<comment type="subunit">
    <text evidence="9">Part of the signal recognition particle protein translocation system, which is composed of SRP and FtsY.</text>
</comment>
<evidence type="ECO:0000256" key="2">
    <source>
        <dbReference type="ARBA" id="ARBA00022490"/>
    </source>
</evidence>
<dbReference type="SUPFAM" id="SSF52540">
    <property type="entry name" value="P-loop containing nucleoside triphosphate hydrolases"/>
    <property type="match status" value="1"/>
</dbReference>
<dbReference type="FunFam" id="1.20.120.140:FF:000002">
    <property type="entry name" value="Signal recognition particle receptor FtsY"/>
    <property type="match status" value="1"/>
</dbReference>
<dbReference type="Pfam" id="PF00448">
    <property type="entry name" value="SRP54"/>
    <property type="match status" value="1"/>
</dbReference>
<feature type="binding site" evidence="9">
    <location>
        <begin position="340"/>
        <end position="343"/>
    </location>
    <ligand>
        <name>GTP</name>
        <dbReference type="ChEBI" id="CHEBI:37565"/>
    </ligand>
</feature>
<keyword evidence="13" id="KW-1185">Reference proteome</keyword>
<dbReference type="Gene3D" id="1.20.120.140">
    <property type="entry name" value="Signal recognition particle SRP54, nucleotide-binding domain"/>
    <property type="match status" value="1"/>
</dbReference>
<dbReference type="Pfam" id="PF02881">
    <property type="entry name" value="SRP54_N"/>
    <property type="match status" value="1"/>
</dbReference>
<dbReference type="InterPro" id="IPR004390">
    <property type="entry name" value="SR_rcpt_FtsY"/>
</dbReference>
<keyword evidence="12" id="KW-0132">Cell division</keyword>
<dbReference type="KEGG" id="lsn:LSA_06790"/>
<dbReference type="NCBIfam" id="TIGR00064">
    <property type="entry name" value="ftsY"/>
    <property type="match status" value="1"/>
</dbReference>
<dbReference type="FunFam" id="3.40.50.300:FF:000053">
    <property type="entry name" value="Signal recognition particle receptor FtsY"/>
    <property type="match status" value="1"/>
</dbReference>
<dbReference type="OrthoDB" id="9804720at2"/>
<dbReference type="InterPro" id="IPR027417">
    <property type="entry name" value="P-loop_NTPase"/>
</dbReference>
<dbReference type="CDD" id="cd17874">
    <property type="entry name" value="FtsY"/>
    <property type="match status" value="1"/>
</dbReference>
<dbReference type="HOGENOM" id="CLU_009301_2_0_9"/>
<feature type="compositionally biased region" description="Acidic residues" evidence="10">
    <location>
        <begin position="29"/>
        <end position="38"/>
    </location>
</feature>
<dbReference type="GO" id="GO:0003924">
    <property type="term" value="F:GTPase activity"/>
    <property type="evidence" value="ECO:0007669"/>
    <property type="project" value="UniProtKB-UniRule"/>
</dbReference>
<keyword evidence="2 9" id="KW-0963">Cytoplasm</keyword>
<evidence type="ECO:0000256" key="1">
    <source>
        <dbReference type="ARBA" id="ARBA00022475"/>
    </source>
</evidence>
<dbReference type="GO" id="GO:0005525">
    <property type="term" value="F:GTP binding"/>
    <property type="evidence" value="ECO:0007669"/>
    <property type="project" value="UniProtKB-UniRule"/>
</dbReference>
<dbReference type="SMART" id="SM00963">
    <property type="entry name" value="SRP54_N"/>
    <property type="match status" value="1"/>
</dbReference>
<dbReference type="EMBL" id="CP002461">
    <property type="protein sequence ID" value="AEN99102.1"/>
    <property type="molecule type" value="Genomic_DNA"/>
</dbReference>
<dbReference type="GO" id="GO:0006614">
    <property type="term" value="P:SRP-dependent cotranslational protein targeting to membrane"/>
    <property type="evidence" value="ECO:0007669"/>
    <property type="project" value="InterPro"/>
</dbReference>
<evidence type="ECO:0000256" key="3">
    <source>
        <dbReference type="ARBA" id="ARBA00022741"/>
    </source>
</evidence>
<sequence>MGLFDIFKHKNQSTSNEENKVDEQKTLTENEENNEELPESGKKETADSEIKPSDFNQPEKENDSVTPIVENNEKIDEIESQKNENQASYEEGLEKTRSSFGEKLKHLFANFRNVDEDFFDDLEDTLIESDVGVQTATQISDQLKEAVKLDNVKGHKEVQNFVIQKLVEIYDSPSNDENKLKENPDGPTVILFIGVNGAGKTTTIGKMAHKYQKQGKKVLLAAADTFRAGAIQQLDEWAKRDHVDIVKKSEGSDPASVVYDAVEKAKSDDYDILFIDTAGRLQNKVNLMKELAKMNKIITNKIPGAPQEVLLVIDATIGQNAMSQAKTFKEVADISGIVLTKLDGTAKGGIVIAIKNEIGIPVKYVGLGESVDDLQTFDPEKFVYGLFKGLVEE</sequence>
<reference evidence="12 13" key="1">
    <citation type="journal article" date="2011" name="Microb. Cell Fact.">
        <title>Genomic analysis reveals Lactobacillus sanfranciscensis as stable element in traditional sourdoughs.</title>
        <authorList>
            <person name="Vogel R.F."/>
            <person name="Pavlovic M."/>
            <person name="Ehrmann M.A."/>
            <person name="Wiezer A."/>
            <person name="Liesegang H."/>
            <person name="Offschanka S."/>
            <person name="Voget S."/>
            <person name="Angelov A."/>
            <person name="Bocker G."/>
            <person name="Liebl W."/>
        </authorList>
    </citation>
    <scope>NUCLEOTIDE SEQUENCE [LARGE SCALE GENOMIC DNA]</scope>
    <source>
        <strain evidence="12 13">TMW 1.1304</strain>
    </source>
</reference>
<comment type="subcellular location">
    <subcellularLocation>
        <location evidence="9">Cell membrane</location>
        <topology evidence="9">Peripheral membrane protein</topology>
        <orientation evidence="9">Cytoplasmic side</orientation>
    </subcellularLocation>
    <subcellularLocation>
        <location evidence="9">Cytoplasm</location>
    </subcellularLocation>
</comment>
<dbReference type="HAMAP" id="MF_00920">
    <property type="entry name" value="FtsY"/>
    <property type="match status" value="1"/>
</dbReference>
<name>G2KTJ9_FRUST</name>
<comment type="similarity">
    <text evidence="9">Belongs to the GTP-binding SRP family. FtsY subfamily.</text>
</comment>
<evidence type="ECO:0000313" key="13">
    <source>
        <dbReference type="Proteomes" id="UP000001285"/>
    </source>
</evidence>
<evidence type="ECO:0000256" key="5">
    <source>
        <dbReference type="ARBA" id="ARBA00023134"/>
    </source>
</evidence>
<keyword evidence="3 9" id="KW-0547">Nucleotide-binding</keyword>
<evidence type="ECO:0000259" key="11">
    <source>
        <dbReference type="PROSITE" id="PS00300"/>
    </source>
</evidence>
<dbReference type="InterPro" id="IPR036225">
    <property type="entry name" value="SRP/SRP_N"/>
</dbReference>
<accession>G2KTJ9</accession>
<keyword evidence="4 9" id="KW-0378">Hydrolase</keyword>
<dbReference type="InterPro" id="IPR042101">
    <property type="entry name" value="SRP54_N_sf"/>
</dbReference>
<comment type="function">
    <text evidence="9">Involved in targeting and insertion of nascent membrane proteins into the cytoplasmic membrane. Acts as a receptor for the complex formed by the signal recognition particle (SRP) and the ribosome-nascent chain (RNC).</text>
</comment>
<feature type="binding site" evidence="9">
    <location>
        <begin position="276"/>
        <end position="280"/>
    </location>
    <ligand>
        <name>GTP</name>
        <dbReference type="ChEBI" id="CHEBI:37565"/>
    </ligand>
</feature>